<comment type="caution">
    <text evidence="2">The sequence shown here is derived from an EMBL/GenBank/DDBJ whole genome shotgun (WGS) entry which is preliminary data.</text>
</comment>
<dbReference type="PROSITE" id="PS51097">
    <property type="entry name" value="PTS_EIIA_TYPE_5"/>
    <property type="match status" value="1"/>
</dbReference>
<gene>
    <name evidence="2" type="ORF">SAMN05421828_10821</name>
</gene>
<dbReference type="PANTHER" id="PTHR40398:SF1">
    <property type="entry name" value="PTS SYSTEM GLUCITOL_SORBITOL-SPECIFIC EIIA COMPONENT"/>
    <property type="match status" value="1"/>
</dbReference>
<dbReference type="EMBL" id="FTNE01000008">
    <property type="protein sequence ID" value="SIQ69387.1"/>
    <property type="molecule type" value="Genomic_DNA"/>
</dbReference>
<dbReference type="Proteomes" id="UP000186308">
    <property type="component" value="Unassembled WGS sequence"/>
</dbReference>
<dbReference type="AlphaFoldDB" id="A0A8G2FG25"/>
<evidence type="ECO:0000313" key="2">
    <source>
        <dbReference type="EMBL" id="SIQ69387.1"/>
    </source>
</evidence>
<accession>A0A8G2FG25</accession>
<dbReference type="GO" id="GO:0009401">
    <property type="term" value="P:phosphoenolpyruvate-dependent sugar phosphotransferase system"/>
    <property type="evidence" value="ECO:0007669"/>
    <property type="project" value="InterPro"/>
</dbReference>
<name>A0A8G2FG25_ACIRU</name>
<dbReference type="GO" id="GO:0005737">
    <property type="term" value="C:cytoplasm"/>
    <property type="evidence" value="ECO:0007669"/>
    <property type="project" value="InterPro"/>
</dbReference>
<evidence type="ECO:0000313" key="3">
    <source>
        <dbReference type="Proteomes" id="UP000186308"/>
    </source>
</evidence>
<organism evidence="2 3">
    <name type="scientific">Acidiphilium rubrum</name>
    <dbReference type="NCBI Taxonomy" id="526"/>
    <lineage>
        <taxon>Bacteria</taxon>
        <taxon>Pseudomonadati</taxon>
        <taxon>Pseudomonadota</taxon>
        <taxon>Alphaproteobacteria</taxon>
        <taxon>Acetobacterales</taxon>
        <taxon>Acidocellaceae</taxon>
        <taxon>Acidiphilium</taxon>
    </lineage>
</organism>
<proteinExistence type="predicted"/>
<dbReference type="InterPro" id="IPR036665">
    <property type="entry name" value="PTS_IIA_glucitol/sorbitol_sf"/>
</dbReference>
<evidence type="ECO:0000256" key="1">
    <source>
        <dbReference type="PROSITE-ProRule" id="PRU00420"/>
    </source>
</evidence>
<dbReference type="GO" id="GO:0008982">
    <property type="term" value="F:protein-N(PI)-phosphohistidine-sugar phosphotransferase activity"/>
    <property type="evidence" value="ECO:0007669"/>
    <property type="project" value="InterPro"/>
</dbReference>
<dbReference type="PANTHER" id="PTHR40398">
    <property type="entry name" value="PTS SYSTEM GLUCITOL/SORBITOL-SPECIFIC EIIA COMPONENT"/>
    <property type="match status" value="1"/>
</dbReference>
<reference evidence="2 3" key="1">
    <citation type="submission" date="2017-01" db="EMBL/GenBank/DDBJ databases">
        <authorList>
            <person name="Varghese N."/>
            <person name="Submissions S."/>
        </authorList>
    </citation>
    <scope>NUCLEOTIDE SEQUENCE [LARGE SCALE GENOMIC DNA]</scope>
    <source>
        <strain evidence="2 3">ATCC 35905</strain>
    </source>
</reference>
<dbReference type="Pfam" id="PF03829">
    <property type="entry name" value="PTSIIA_gutA"/>
    <property type="match status" value="1"/>
</dbReference>
<dbReference type="OrthoDB" id="5113885at2"/>
<dbReference type="Gene3D" id="2.40.33.40">
    <property type="entry name" value="Phosphotransferase system, glucitol/sorbitol-specific IIA component"/>
    <property type="match status" value="1"/>
</dbReference>
<protein>
    <submittedName>
        <fullName evidence="2">PTS system, glucitol/sorbitol-specific IIA component</fullName>
    </submittedName>
</protein>
<dbReference type="GO" id="GO:0016301">
    <property type="term" value="F:kinase activity"/>
    <property type="evidence" value="ECO:0007669"/>
    <property type="project" value="TreeGrafter"/>
</dbReference>
<sequence length="127" mass="13429">MEVLYRSTIADIGPEVAELLEGGLLILFQVGAPPELAEISVIHAPGVTESTAEPQVSDIVRFGGSEARITAMGPRSWAKARDLGHITFSFGGAPSADRPGEICVTAIPHDELWTALVPGTQLEILRA</sequence>
<dbReference type="SUPFAM" id="SSF141530">
    <property type="entry name" value="PTSIIA/GutA-like"/>
    <property type="match status" value="1"/>
</dbReference>
<keyword evidence="3" id="KW-1185">Reference proteome</keyword>
<dbReference type="InterPro" id="IPR004716">
    <property type="entry name" value="PTS_IIA_glucitol/sorbitol-sp"/>
</dbReference>
<dbReference type="RefSeq" id="WP_029310700.1">
    <property type="nucleotide sequence ID" value="NZ_FTNE01000008.1"/>
</dbReference>
<feature type="modified residue" description="Phosphohistidine; by HPr" evidence="1">
    <location>
        <position position="43"/>
    </location>
</feature>